<evidence type="ECO:0000259" key="1">
    <source>
        <dbReference type="PROSITE" id="PS51186"/>
    </source>
</evidence>
<dbReference type="CDD" id="cd04301">
    <property type="entry name" value="NAT_SF"/>
    <property type="match status" value="1"/>
</dbReference>
<dbReference type="STRING" id="1579316.RC74_06670"/>
<accession>A0A126UZX4</accession>
<organism evidence="2 3">
    <name type="scientific">Falsihalocynthiibacter arcticus</name>
    <dbReference type="NCBI Taxonomy" id="1579316"/>
    <lineage>
        <taxon>Bacteria</taxon>
        <taxon>Pseudomonadati</taxon>
        <taxon>Pseudomonadota</taxon>
        <taxon>Alphaproteobacteria</taxon>
        <taxon>Rhodobacterales</taxon>
        <taxon>Roseobacteraceae</taxon>
        <taxon>Falsihalocynthiibacter</taxon>
    </lineage>
</organism>
<dbReference type="InterPro" id="IPR016181">
    <property type="entry name" value="Acyl_CoA_acyltransferase"/>
</dbReference>
<dbReference type="PANTHER" id="PTHR13355">
    <property type="entry name" value="GLUCOSAMINE 6-PHOSPHATE N-ACETYLTRANSFERASE"/>
    <property type="match status" value="1"/>
</dbReference>
<dbReference type="RefSeq" id="WP_039000282.1">
    <property type="nucleotide sequence ID" value="NZ_CP014327.1"/>
</dbReference>
<protein>
    <submittedName>
        <fullName evidence="2">Drug:proton antiporter</fullName>
    </submittedName>
</protein>
<gene>
    <name evidence="2" type="ORF">RC74_06670</name>
</gene>
<keyword evidence="3" id="KW-1185">Reference proteome</keyword>
<dbReference type="PROSITE" id="PS51186">
    <property type="entry name" value="GNAT"/>
    <property type="match status" value="1"/>
</dbReference>
<evidence type="ECO:0000313" key="2">
    <source>
        <dbReference type="EMBL" id="AML50999.1"/>
    </source>
</evidence>
<dbReference type="InterPro" id="IPR039143">
    <property type="entry name" value="GNPNAT1-like"/>
</dbReference>
<sequence length="140" mass="15128">MTVAIEVTEDVATCIGLRMEVFVGEQGIPVEEEIDAYDDDAVHLLAVDENVPVGTARLLLLGDTGRIGRVCVVKSHRGTGLGAALITAGLTHFSTLEGVRRAYLSAQVQALGFYEKLGFLPYGPEYDDAGIPHRDMERLL</sequence>
<dbReference type="OrthoDB" id="9796171at2"/>
<dbReference type="SUPFAM" id="SSF55729">
    <property type="entry name" value="Acyl-CoA N-acyltransferases (Nat)"/>
    <property type="match status" value="1"/>
</dbReference>
<reference evidence="2 3" key="1">
    <citation type="submission" date="2016-02" db="EMBL/GenBank/DDBJ databases">
        <title>Complete genome sequence of Halocynthiibacter arcticus PAMC 20958t from arctic marine sediment.</title>
        <authorList>
            <person name="Lee Y.M."/>
            <person name="Baek K."/>
            <person name="Lee H.K."/>
            <person name="Shin S.C."/>
        </authorList>
    </citation>
    <scope>NUCLEOTIDE SEQUENCE [LARGE SCALE GENOMIC DNA]</scope>
    <source>
        <strain evidence="2">PAMC 20958</strain>
    </source>
</reference>
<proteinExistence type="predicted"/>
<dbReference type="Gene3D" id="3.40.630.30">
    <property type="match status" value="1"/>
</dbReference>
<dbReference type="Proteomes" id="UP000070371">
    <property type="component" value="Chromosome"/>
</dbReference>
<name>A0A126UZX4_9RHOB</name>
<dbReference type="InterPro" id="IPR000182">
    <property type="entry name" value="GNAT_dom"/>
</dbReference>
<dbReference type="GO" id="GO:0004343">
    <property type="term" value="F:glucosamine 6-phosphate N-acetyltransferase activity"/>
    <property type="evidence" value="ECO:0007669"/>
    <property type="project" value="TreeGrafter"/>
</dbReference>
<dbReference type="Pfam" id="PF13673">
    <property type="entry name" value="Acetyltransf_10"/>
    <property type="match status" value="1"/>
</dbReference>
<dbReference type="EMBL" id="CP014327">
    <property type="protein sequence ID" value="AML50999.1"/>
    <property type="molecule type" value="Genomic_DNA"/>
</dbReference>
<dbReference type="AlphaFoldDB" id="A0A126UZX4"/>
<dbReference type="KEGG" id="hat:RC74_06670"/>
<dbReference type="PANTHER" id="PTHR13355:SF11">
    <property type="entry name" value="GLUCOSAMINE 6-PHOSPHATE N-ACETYLTRANSFERASE"/>
    <property type="match status" value="1"/>
</dbReference>
<evidence type="ECO:0000313" key="3">
    <source>
        <dbReference type="Proteomes" id="UP000070371"/>
    </source>
</evidence>
<feature type="domain" description="N-acetyltransferase" evidence="1">
    <location>
        <begin position="1"/>
        <end position="140"/>
    </location>
</feature>